<organism evidence="3 4">
    <name type="scientific">Sorangium cellulosum</name>
    <name type="common">Polyangium cellulosum</name>
    <dbReference type="NCBI Taxonomy" id="56"/>
    <lineage>
        <taxon>Bacteria</taxon>
        <taxon>Pseudomonadati</taxon>
        <taxon>Myxococcota</taxon>
        <taxon>Polyangia</taxon>
        <taxon>Polyangiales</taxon>
        <taxon>Polyangiaceae</taxon>
        <taxon>Sorangium</taxon>
    </lineage>
</organism>
<evidence type="ECO:0000313" key="4">
    <source>
        <dbReference type="Proteomes" id="UP000075420"/>
    </source>
</evidence>
<evidence type="ECO:0000256" key="2">
    <source>
        <dbReference type="SAM" id="SignalP"/>
    </source>
</evidence>
<evidence type="ECO:0000256" key="1">
    <source>
        <dbReference type="SAM" id="MobiDB-lite"/>
    </source>
</evidence>
<keyword evidence="2" id="KW-0732">Signal</keyword>
<reference evidence="3 4" key="1">
    <citation type="submission" date="2014-02" db="EMBL/GenBank/DDBJ databases">
        <title>The small core and large imbalanced accessory genome model reveals a collaborative survival strategy of Sorangium cellulosum strains in nature.</title>
        <authorList>
            <person name="Han K."/>
            <person name="Peng R."/>
            <person name="Blom J."/>
            <person name="Li Y.-Z."/>
        </authorList>
    </citation>
    <scope>NUCLEOTIDE SEQUENCE [LARGE SCALE GENOMIC DNA]</scope>
    <source>
        <strain evidence="3 4">So0157-25</strain>
    </source>
</reference>
<comment type="caution">
    <text evidence="3">The sequence shown here is derived from an EMBL/GenBank/DDBJ whole genome shotgun (WGS) entry which is preliminary data.</text>
</comment>
<dbReference type="AlphaFoldDB" id="A0A150PSK8"/>
<dbReference type="PROSITE" id="PS51257">
    <property type="entry name" value="PROKAR_LIPOPROTEIN"/>
    <property type="match status" value="1"/>
</dbReference>
<dbReference type="EMBL" id="JELY01000645">
    <property type="protein sequence ID" value="KYF58650.1"/>
    <property type="molecule type" value="Genomic_DNA"/>
</dbReference>
<proteinExistence type="predicted"/>
<accession>A0A150PSK8</accession>
<feature type="compositionally biased region" description="Low complexity" evidence="1">
    <location>
        <begin position="29"/>
        <end position="49"/>
    </location>
</feature>
<feature type="chain" id="PRO_5007565867" description="Secreted protein" evidence="2">
    <location>
        <begin position="34"/>
        <end position="136"/>
    </location>
</feature>
<feature type="region of interest" description="Disordered" evidence="1">
    <location>
        <begin position="29"/>
        <end position="63"/>
    </location>
</feature>
<name>A0A150PSK8_SORCE</name>
<sequence>MNTRSSSPRRGLSSLFTALALASSAACTTPQQATQGTSTTATGARQGAAPETATGARQGNDCSTGPLLECPEGQVDGCALGTTTEHRCVEAGPGRCLDIRAALVKCKDHEVLTHEGCPEPAYMQRCAPRPTQQRQP</sequence>
<protein>
    <recommendedName>
        <fullName evidence="5">Secreted protein</fullName>
    </recommendedName>
</protein>
<gene>
    <name evidence="3" type="ORF">BE08_40720</name>
</gene>
<feature type="signal peptide" evidence="2">
    <location>
        <begin position="1"/>
        <end position="33"/>
    </location>
</feature>
<evidence type="ECO:0000313" key="3">
    <source>
        <dbReference type="EMBL" id="KYF58650.1"/>
    </source>
</evidence>
<evidence type="ECO:0008006" key="5">
    <source>
        <dbReference type="Google" id="ProtNLM"/>
    </source>
</evidence>
<dbReference type="Proteomes" id="UP000075420">
    <property type="component" value="Unassembled WGS sequence"/>
</dbReference>